<accession>A0A830BYS1</accession>
<evidence type="ECO:0000256" key="1">
    <source>
        <dbReference type="ARBA" id="ARBA00005528"/>
    </source>
</evidence>
<comment type="similarity">
    <text evidence="1">Belongs to the RNA methyltransferase RsmE family.</text>
</comment>
<protein>
    <recommendedName>
        <fullName evidence="2">16S rRNA (uracil(1498)-N(3))-methyltransferase</fullName>
        <ecNumber evidence="2">2.1.1.193</ecNumber>
    </recommendedName>
</protein>
<organism evidence="5 6">
    <name type="scientific">Phtheirospermum japonicum</name>
    <dbReference type="NCBI Taxonomy" id="374723"/>
    <lineage>
        <taxon>Eukaryota</taxon>
        <taxon>Viridiplantae</taxon>
        <taxon>Streptophyta</taxon>
        <taxon>Embryophyta</taxon>
        <taxon>Tracheophyta</taxon>
        <taxon>Spermatophyta</taxon>
        <taxon>Magnoliopsida</taxon>
        <taxon>eudicotyledons</taxon>
        <taxon>Gunneridae</taxon>
        <taxon>Pentapetalae</taxon>
        <taxon>asterids</taxon>
        <taxon>lamiids</taxon>
        <taxon>Lamiales</taxon>
        <taxon>Orobanchaceae</taxon>
        <taxon>Orobanchaceae incertae sedis</taxon>
        <taxon>Phtheirospermum</taxon>
    </lineage>
</organism>
<reference evidence="5" key="1">
    <citation type="submission" date="2020-07" db="EMBL/GenBank/DDBJ databases">
        <title>Ethylene signaling mediates host invasion by parasitic plants.</title>
        <authorList>
            <person name="Yoshida S."/>
        </authorList>
    </citation>
    <scope>NUCLEOTIDE SEQUENCE</scope>
    <source>
        <strain evidence="5">Okayama</strain>
    </source>
</reference>
<evidence type="ECO:0000256" key="3">
    <source>
        <dbReference type="ARBA" id="ARBA00025699"/>
    </source>
</evidence>
<dbReference type="AlphaFoldDB" id="A0A830BYS1"/>
<dbReference type="PANTHER" id="PTHR30027:SF3">
    <property type="entry name" value="16S RRNA (URACIL(1498)-N(3))-METHYLTRANSFERASE"/>
    <property type="match status" value="1"/>
</dbReference>
<dbReference type="OrthoDB" id="3465at2759"/>
<dbReference type="EC" id="2.1.1.193" evidence="2"/>
<dbReference type="GO" id="GO:0070475">
    <property type="term" value="P:rRNA base methylation"/>
    <property type="evidence" value="ECO:0007669"/>
    <property type="project" value="TreeGrafter"/>
</dbReference>
<dbReference type="Proteomes" id="UP000653305">
    <property type="component" value="Unassembled WGS sequence"/>
</dbReference>
<dbReference type="GO" id="GO:0070042">
    <property type="term" value="F:rRNA (uridine-N3-)-methyltransferase activity"/>
    <property type="evidence" value="ECO:0007669"/>
    <property type="project" value="TreeGrafter"/>
</dbReference>
<dbReference type="InterPro" id="IPR006700">
    <property type="entry name" value="RsmE"/>
</dbReference>
<keyword evidence="6" id="KW-1185">Reference proteome</keyword>
<gene>
    <name evidence="5" type="ORF">PHJA_001160700</name>
</gene>
<comment type="caution">
    <text evidence="5">The sequence shown here is derived from an EMBL/GenBank/DDBJ whole genome shotgun (WGS) entry which is preliminary data.</text>
</comment>
<evidence type="ECO:0000256" key="4">
    <source>
        <dbReference type="ARBA" id="ARBA00047944"/>
    </source>
</evidence>
<dbReference type="InterPro" id="IPR029026">
    <property type="entry name" value="tRNA_m1G_MTases_N"/>
</dbReference>
<sequence length="119" mass="13186">MNRVLRLGINDRAINGKGGLIEGRVEKIDRAEANFEALDNPKLVSPQTTQWHVFAAFNFTEKELNSLKDVGAIAVALGPHRQRVETATMALLPTLMLWSDSHETVSSQLLHFQASPFCS</sequence>
<dbReference type="EMBL" id="BMAC01000211">
    <property type="protein sequence ID" value="GFP90168.1"/>
    <property type="molecule type" value="Genomic_DNA"/>
</dbReference>
<evidence type="ECO:0000256" key="2">
    <source>
        <dbReference type="ARBA" id="ARBA00012328"/>
    </source>
</evidence>
<dbReference type="InterPro" id="IPR029028">
    <property type="entry name" value="Alpha/beta_knot_MTases"/>
</dbReference>
<comment type="catalytic activity">
    <reaction evidence="4">
        <text>uridine(1498) in 16S rRNA + S-adenosyl-L-methionine = N(3)-methyluridine(1498) in 16S rRNA + S-adenosyl-L-homocysteine + H(+)</text>
        <dbReference type="Rhea" id="RHEA:42920"/>
        <dbReference type="Rhea" id="RHEA-COMP:10283"/>
        <dbReference type="Rhea" id="RHEA-COMP:10284"/>
        <dbReference type="ChEBI" id="CHEBI:15378"/>
        <dbReference type="ChEBI" id="CHEBI:57856"/>
        <dbReference type="ChEBI" id="CHEBI:59789"/>
        <dbReference type="ChEBI" id="CHEBI:65315"/>
        <dbReference type="ChEBI" id="CHEBI:74502"/>
        <dbReference type="EC" id="2.1.1.193"/>
    </reaction>
</comment>
<comment type="function">
    <text evidence="3">Specifically methylates the N3 position of the uracil ring of uridine 1498 (m3U1498) in 16S rRNA. Acts on the fully assembled 30S ribosomal subunit.</text>
</comment>
<dbReference type="SUPFAM" id="SSF75217">
    <property type="entry name" value="alpha/beta knot"/>
    <property type="match status" value="1"/>
</dbReference>
<proteinExistence type="inferred from homology"/>
<name>A0A830BYS1_9LAMI</name>
<dbReference type="Gene3D" id="3.40.1280.10">
    <property type="match status" value="1"/>
</dbReference>
<evidence type="ECO:0000313" key="5">
    <source>
        <dbReference type="EMBL" id="GFP90168.1"/>
    </source>
</evidence>
<dbReference type="PANTHER" id="PTHR30027">
    <property type="entry name" value="RIBOSOMAL RNA SMALL SUBUNIT METHYLTRANSFERASE E"/>
    <property type="match status" value="1"/>
</dbReference>
<evidence type="ECO:0000313" key="6">
    <source>
        <dbReference type="Proteomes" id="UP000653305"/>
    </source>
</evidence>